<comment type="similarity">
    <text evidence="1 7">Belongs to the peptidase A1 family.</text>
</comment>
<evidence type="ECO:0000256" key="9">
    <source>
        <dbReference type="SAM" id="Phobius"/>
    </source>
</evidence>
<evidence type="ECO:0000313" key="12">
    <source>
        <dbReference type="EMBL" id="GKT42628.1"/>
    </source>
</evidence>
<evidence type="ECO:0000256" key="4">
    <source>
        <dbReference type="ARBA" id="ARBA00022750"/>
    </source>
</evidence>
<dbReference type="GO" id="GO:0006508">
    <property type="term" value="P:proteolysis"/>
    <property type="evidence" value="ECO:0007669"/>
    <property type="project" value="UniProtKB-KW"/>
</dbReference>
<feature type="signal peptide" evidence="10">
    <location>
        <begin position="1"/>
        <end position="18"/>
    </location>
</feature>
<feature type="active site" evidence="6">
    <location>
        <position position="276"/>
    </location>
</feature>
<dbReference type="InterPro" id="IPR001969">
    <property type="entry name" value="Aspartic_peptidase_AS"/>
</dbReference>
<evidence type="ECO:0000256" key="6">
    <source>
        <dbReference type="PIRSR" id="PIRSR601461-1"/>
    </source>
</evidence>
<keyword evidence="13" id="KW-1185">Reference proteome</keyword>
<dbReference type="Pfam" id="PF00026">
    <property type="entry name" value="Asp"/>
    <property type="match status" value="1"/>
</dbReference>
<organism evidence="12 13">
    <name type="scientific">Colletotrichum spaethianum</name>
    <dbReference type="NCBI Taxonomy" id="700344"/>
    <lineage>
        <taxon>Eukaryota</taxon>
        <taxon>Fungi</taxon>
        <taxon>Dikarya</taxon>
        <taxon>Ascomycota</taxon>
        <taxon>Pezizomycotina</taxon>
        <taxon>Sordariomycetes</taxon>
        <taxon>Hypocreomycetidae</taxon>
        <taxon>Glomerellales</taxon>
        <taxon>Glomerellaceae</taxon>
        <taxon>Colletotrichum</taxon>
        <taxon>Colletotrichum spaethianum species complex</taxon>
    </lineage>
</organism>
<evidence type="ECO:0000256" key="2">
    <source>
        <dbReference type="ARBA" id="ARBA00022670"/>
    </source>
</evidence>
<dbReference type="EMBL" id="BQXU01000005">
    <property type="protein sequence ID" value="GKT42628.1"/>
    <property type="molecule type" value="Genomic_DNA"/>
</dbReference>
<evidence type="ECO:0000256" key="8">
    <source>
        <dbReference type="SAM" id="MobiDB-lite"/>
    </source>
</evidence>
<dbReference type="InterPro" id="IPR033121">
    <property type="entry name" value="PEPTIDASE_A1"/>
</dbReference>
<name>A0AA37L679_9PEZI</name>
<keyword evidence="4 7" id="KW-0064">Aspartyl protease</keyword>
<dbReference type="PRINTS" id="PR00792">
    <property type="entry name" value="PEPSIN"/>
</dbReference>
<dbReference type="Gene3D" id="2.40.70.10">
    <property type="entry name" value="Acid Proteases"/>
    <property type="match status" value="2"/>
</dbReference>
<dbReference type="PANTHER" id="PTHR47966:SF65">
    <property type="entry name" value="ASPARTIC-TYPE ENDOPEPTIDASE"/>
    <property type="match status" value="1"/>
</dbReference>
<feature type="chain" id="PRO_5041227090" evidence="10">
    <location>
        <begin position="19"/>
        <end position="498"/>
    </location>
</feature>
<feature type="region of interest" description="Disordered" evidence="8">
    <location>
        <begin position="452"/>
        <end position="471"/>
    </location>
</feature>
<keyword evidence="2 7" id="KW-0645">Protease</keyword>
<dbReference type="RefSeq" id="XP_049124978.1">
    <property type="nucleotide sequence ID" value="XM_049269021.1"/>
</dbReference>
<feature type="transmembrane region" description="Helical" evidence="9">
    <location>
        <begin position="478"/>
        <end position="497"/>
    </location>
</feature>
<dbReference type="InterPro" id="IPR021109">
    <property type="entry name" value="Peptidase_aspartic_dom_sf"/>
</dbReference>
<accession>A0AA37L679</accession>
<evidence type="ECO:0000256" key="10">
    <source>
        <dbReference type="SAM" id="SignalP"/>
    </source>
</evidence>
<protein>
    <submittedName>
        <fullName evidence="12">Aspartic-type endopeptidase opsB</fullName>
    </submittedName>
</protein>
<dbReference type="PROSITE" id="PS51767">
    <property type="entry name" value="PEPTIDASE_A1"/>
    <property type="match status" value="1"/>
</dbReference>
<dbReference type="PROSITE" id="PS00141">
    <property type="entry name" value="ASP_PROTEASE"/>
    <property type="match status" value="1"/>
</dbReference>
<sequence length="498" mass="53331">MKLFATFALLALVEGGASQKVVSASFHRVQFPLDLVQITRRETLDLAALNNITGGGYYSEVKVGTPGQKALMHIDTGSSDTWVVDKQADLCNSRSLQRQYQTGCTATFNSSESSTYKLVSTNGFDITYLDGKNIQGDYIQDVISFDGKTIKDQQMGLAIQTVKSSGLMGLGFSENVATRRQYPTILDNMVTQGQIGRKAYSIWLNDLSASEGTVLFGGVDTEKYIGKLTTLPLVKDYHSGNITSYSVALTGLAIETPDGKAVEMAADSFNAAAVLDSGSTVCLLPENLTKSIWAKYGVIDAGYGFIDCKWGGAMGEGHYIDFELTGVKIRVALEEMVLDNLNPIMDQLEGLTPFDKPCMFGIQNNAVFDVTSDKFAILGDTFLRSAYVVYDETNRQVGIAQSNLNSSRSNIIELRANGTVLPTVTGVASQTTTPAPTRTAGESVTRLDTITTAPVTPTPSESANAASHQGAMSSRSDGSIVMLVMSVFAIAGVMLLVG</sequence>
<keyword evidence="9" id="KW-0812">Transmembrane</keyword>
<keyword evidence="3 10" id="KW-0732">Signal</keyword>
<dbReference type="GeneID" id="73323611"/>
<comment type="caution">
    <text evidence="12">The sequence shown here is derived from an EMBL/GenBank/DDBJ whole genome shotgun (WGS) entry which is preliminary data.</text>
</comment>
<gene>
    <name evidence="12" type="ORF">ColSpa_02809</name>
</gene>
<keyword evidence="5 7" id="KW-0378">Hydrolase</keyword>
<evidence type="ECO:0000256" key="1">
    <source>
        <dbReference type="ARBA" id="ARBA00007447"/>
    </source>
</evidence>
<reference evidence="12 13" key="1">
    <citation type="submission" date="2022-03" db="EMBL/GenBank/DDBJ databases">
        <title>Genome data of Colletotrichum spp.</title>
        <authorList>
            <person name="Utami Y.D."/>
            <person name="Hiruma K."/>
        </authorList>
    </citation>
    <scope>NUCLEOTIDE SEQUENCE [LARGE SCALE GENOMIC DNA]</scope>
    <source>
        <strain evidence="12 13">MAFF 239500</strain>
    </source>
</reference>
<dbReference type="Proteomes" id="UP001055115">
    <property type="component" value="Unassembled WGS sequence"/>
</dbReference>
<proteinExistence type="inferred from homology"/>
<evidence type="ECO:0000259" key="11">
    <source>
        <dbReference type="PROSITE" id="PS51767"/>
    </source>
</evidence>
<feature type="active site" evidence="6">
    <location>
        <position position="75"/>
    </location>
</feature>
<dbReference type="InterPro" id="IPR001461">
    <property type="entry name" value="Aspartic_peptidase_A1"/>
</dbReference>
<evidence type="ECO:0000313" key="13">
    <source>
        <dbReference type="Proteomes" id="UP001055115"/>
    </source>
</evidence>
<evidence type="ECO:0000256" key="3">
    <source>
        <dbReference type="ARBA" id="ARBA00022729"/>
    </source>
</evidence>
<keyword evidence="9" id="KW-0472">Membrane</keyword>
<evidence type="ECO:0000256" key="5">
    <source>
        <dbReference type="ARBA" id="ARBA00022801"/>
    </source>
</evidence>
<dbReference type="InterPro" id="IPR033876">
    <property type="entry name" value="SAP-like"/>
</dbReference>
<dbReference type="CDD" id="cd05474">
    <property type="entry name" value="SAP_like"/>
    <property type="match status" value="1"/>
</dbReference>
<evidence type="ECO:0000256" key="7">
    <source>
        <dbReference type="RuleBase" id="RU000454"/>
    </source>
</evidence>
<dbReference type="PANTHER" id="PTHR47966">
    <property type="entry name" value="BETA-SITE APP-CLEAVING ENZYME, ISOFORM A-RELATED"/>
    <property type="match status" value="1"/>
</dbReference>
<dbReference type="AlphaFoldDB" id="A0AA37L679"/>
<keyword evidence="9" id="KW-1133">Transmembrane helix</keyword>
<dbReference type="GO" id="GO:0004190">
    <property type="term" value="F:aspartic-type endopeptidase activity"/>
    <property type="evidence" value="ECO:0007669"/>
    <property type="project" value="UniProtKB-KW"/>
</dbReference>
<dbReference type="SUPFAM" id="SSF50630">
    <property type="entry name" value="Acid proteases"/>
    <property type="match status" value="1"/>
</dbReference>
<feature type="domain" description="Peptidase A1" evidence="11">
    <location>
        <begin position="57"/>
        <end position="400"/>
    </location>
</feature>